<feature type="transmembrane region" description="Helical" evidence="1">
    <location>
        <begin position="12"/>
        <end position="30"/>
    </location>
</feature>
<keyword evidence="1" id="KW-0472">Membrane</keyword>
<sequence>MRQNGFTLIEWIMVVATILIILALFIPAIINNADFFQ</sequence>
<dbReference type="NCBIfam" id="TIGR02532">
    <property type="entry name" value="IV_pilin_GFxxxE"/>
    <property type="match status" value="1"/>
</dbReference>
<keyword evidence="1" id="KW-0812">Transmembrane</keyword>
<evidence type="ECO:0000313" key="2">
    <source>
        <dbReference type="EMBL" id="QHU08850.1"/>
    </source>
</evidence>
<protein>
    <submittedName>
        <fullName evidence="2">Uncharacterized protein</fullName>
    </submittedName>
</protein>
<organism evidence="2">
    <name type="scientific">viral metagenome</name>
    <dbReference type="NCBI Taxonomy" id="1070528"/>
    <lineage>
        <taxon>unclassified sequences</taxon>
        <taxon>metagenomes</taxon>
        <taxon>organismal metagenomes</taxon>
    </lineage>
</organism>
<evidence type="ECO:0000256" key="1">
    <source>
        <dbReference type="SAM" id="Phobius"/>
    </source>
</evidence>
<name>A0A6C0JVX0_9ZZZZ</name>
<keyword evidence="1" id="KW-1133">Transmembrane helix</keyword>
<reference evidence="2" key="1">
    <citation type="journal article" date="2020" name="Nature">
        <title>Giant virus diversity and host interactions through global metagenomics.</title>
        <authorList>
            <person name="Schulz F."/>
            <person name="Roux S."/>
            <person name="Paez-Espino D."/>
            <person name="Jungbluth S."/>
            <person name="Walsh D.A."/>
            <person name="Denef V.J."/>
            <person name="McMahon K.D."/>
            <person name="Konstantinidis K.T."/>
            <person name="Eloe-Fadrosh E.A."/>
            <person name="Kyrpides N.C."/>
            <person name="Woyke T."/>
        </authorList>
    </citation>
    <scope>NUCLEOTIDE SEQUENCE</scope>
    <source>
        <strain evidence="2">GVMAG-S-1064190-84</strain>
    </source>
</reference>
<dbReference type="EMBL" id="MN740699">
    <property type="protein sequence ID" value="QHU08850.1"/>
    <property type="molecule type" value="Genomic_DNA"/>
</dbReference>
<proteinExistence type="predicted"/>
<accession>A0A6C0JVX0</accession>
<dbReference type="InterPro" id="IPR012902">
    <property type="entry name" value="N_methyl_site"/>
</dbReference>
<dbReference type="AlphaFoldDB" id="A0A6C0JVX0"/>